<name>A0ABT8KK13_9BACT</name>
<feature type="domain" description="Peptidase S9 prolyl oligopeptidase catalytic" evidence="7">
    <location>
        <begin position="506"/>
        <end position="715"/>
    </location>
</feature>
<evidence type="ECO:0000259" key="8">
    <source>
        <dbReference type="Pfam" id="PF02897"/>
    </source>
</evidence>
<organism evidence="9 10">
    <name type="scientific">Splendidivirga corallicola</name>
    <dbReference type="NCBI Taxonomy" id="3051826"/>
    <lineage>
        <taxon>Bacteria</taxon>
        <taxon>Pseudomonadati</taxon>
        <taxon>Bacteroidota</taxon>
        <taxon>Cytophagia</taxon>
        <taxon>Cytophagales</taxon>
        <taxon>Splendidivirgaceae</taxon>
        <taxon>Splendidivirga</taxon>
    </lineage>
</organism>
<keyword evidence="6" id="KW-1133">Transmembrane helix</keyword>
<keyword evidence="5" id="KW-0720">Serine protease</keyword>
<evidence type="ECO:0000313" key="9">
    <source>
        <dbReference type="EMBL" id="MDN5201049.1"/>
    </source>
</evidence>
<keyword evidence="4" id="KW-0378">Hydrolase</keyword>
<dbReference type="PANTHER" id="PTHR42881">
    <property type="entry name" value="PROLYL ENDOPEPTIDASE"/>
    <property type="match status" value="1"/>
</dbReference>
<dbReference type="Pfam" id="PF02897">
    <property type="entry name" value="Peptidase_S9_N"/>
    <property type="match status" value="1"/>
</dbReference>
<keyword evidence="10" id="KW-1185">Reference proteome</keyword>
<dbReference type="SUPFAM" id="SSF50993">
    <property type="entry name" value="Peptidase/esterase 'gauge' domain"/>
    <property type="match status" value="1"/>
</dbReference>
<dbReference type="InterPro" id="IPR051167">
    <property type="entry name" value="Prolyl_oligopep/macrocyclase"/>
</dbReference>
<dbReference type="Proteomes" id="UP001172082">
    <property type="component" value="Unassembled WGS sequence"/>
</dbReference>
<dbReference type="SUPFAM" id="SSF53474">
    <property type="entry name" value="alpha/beta-Hydrolases"/>
    <property type="match status" value="1"/>
</dbReference>
<evidence type="ECO:0000256" key="1">
    <source>
        <dbReference type="ARBA" id="ARBA00001070"/>
    </source>
</evidence>
<evidence type="ECO:0000256" key="6">
    <source>
        <dbReference type="SAM" id="Phobius"/>
    </source>
</evidence>
<dbReference type="Gene3D" id="3.40.50.1820">
    <property type="entry name" value="alpha/beta hydrolase"/>
    <property type="match status" value="1"/>
</dbReference>
<feature type="transmembrane region" description="Helical" evidence="6">
    <location>
        <begin position="7"/>
        <end position="27"/>
    </location>
</feature>
<feature type="domain" description="Peptidase S9A N-terminal" evidence="8">
    <location>
        <begin position="34"/>
        <end position="445"/>
    </location>
</feature>
<accession>A0ABT8KK13</accession>
<evidence type="ECO:0000313" key="10">
    <source>
        <dbReference type="Proteomes" id="UP001172082"/>
    </source>
</evidence>
<dbReference type="PANTHER" id="PTHR42881:SF2">
    <property type="entry name" value="PROLYL ENDOPEPTIDASE"/>
    <property type="match status" value="1"/>
</dbReference>
<dbReference type="PRINTS" id="PR00862">
    <property type="entry name" value="PROLIGOPTASE"/>
</dbReference>
<comment type="catalytic activity">
    <reaction evidence="1">
        <text>Hydrolysis of Pro-|-Xaa &gt;&gt; Ala-|-Xaa in oligopeptides.</text>
        <dbReference type="EC" id="3.4.21.26"/>
    </reaction>
</comment>
<comment type="caution">
    <text evidence="9">The sequence shown here is derived from an EMBL/GenBank/DDBJ whole genome shotgun (WGS) entry which is preliminary data.</text>
</comment>
<evidence type="ECO:0000256" key="2">
    <source>
        <dbReference type="ARBA" id="ARBA00011897"/>
    </source>
</evidence>
<evidence type="ECO:0000259" key="7">
    <source>
        <dbReference type="Pfam" id="PF00326"/>
    </source>
</evidence>
<dbReference type="EC" id="3.4.21.26" evidence="2"/>
<dbReference type="RefSeq" id="WP_346751077.1">
    <property type="nucleotide sequence ID" value="NZ_JAUJEA010000002.1"/>
</dbReference>
<evidence type="ECO:0000256" key="3">
    <source>
        <dbReference type="ARBA" id="ARBA00022670"/>
    </source>
</evidence>
<reference evidence="9" key="1">
    <citation type="submission" date="2023-06" db="EMBL/GenBank/DDBJ databases">
        <title>Genomic of Parafulvivirga corallium.</title>
        <authorList>
            <person name="Wang G."/>
        </authorList>
    </citation>
    <scope>NUCLEOTIDE SEQUENCE</scope>
    <source>
        <strain evidence="9">BMA10</strain>
    </source>
</reference>
<evidence type="ECO:0000256" key="4">
    <source>
        <dbReference type="ARBA" id="ARBA00022801"/>
    </source>
</evidence>
<dbReference type="InterPro" id="IPR023302">
    <property type="entry name" value="Pept_S9A_N"/>
</dbReference>
<dbReference type="Pfam" id="PF00326">
    <property type="entry name" value="Peptidase_S9"/>
    <property type="match status" value="1"/>
</dbReference>
<dbReference type="InterPro" id="IPR002470">
    <property type="entry name" value="Peptidase_S9A"/>
</dbReference>
<protein>
    <recommendedName>
        <fullName evidence="2">prolyl oligopeptidase</fullName>
        <ecNumber evidence="2">3.4.21.26</ecNumber>
    </recommendedName>
</protein>
<keyword evidence="6" id="KW-0472">Membrane</keyword>
<keyword evidence="6" id="KW-0812">Transmembrane</keyword>
<dbReference type="InterPro" id="IPR001375">
    <property type="entry name" value="Peptidase_S9_cat"/>
</dbReference>
<dbReference type="Gene3D" id="2.130.10.120">
    <property type="entry name" value="Prolyl oligopeptidase, N-terminal domain"/>
    <property type="match status" value="1"/>
</dbReference>
<gene>
    <name evidence="9" type="ORF">QQ008_06745</name>
</gene>
<keyword evidence="3" id="KW-0645">Protease</keyword>
<sequence length="722" mass="81900">MIPQHTQIKVLPIILIILAVIFSTAFYKDKLEYPKAQRTDHKDVYHGKTIYDPYRWMEAMNDTVTQNWVKAQENLLTKYLDQSTVERIQRRLSDLGKTGKAYGPPTKRGHRYFYTIADPQYVQSRLFRQDGLQGKKELLFDPNVLFKDDNNRVRTYSFDPEGKLMAINYAEGQSRWGWMKIMHIENGEFEEEELTGIGTTAIAWSPDKKGFYYVKYGDTGELNSGGEVKSEICFHKIGSPQSADQTLAINPTSPDQLYSLKISPDSKYLIITIFKGSGNKSMIYYKDLTSQNNEVKALIEKNENSYTYLGSKGKRFWFYTDRSAPNGKIISMRIDQPQPENWKTIVEESDAVMAGGSSAGGNAISMITDYLVVLVRKDTRSFIRSYDLEGVLKNELAVNTGWIGSGIAGNYVDPEAWFTLNTFTEPSTVYRLDLKTGRHEPFVKRKLLIDQEDYVTKHVFYKSKDGTQVPLFIAHKKNISLSGNNPLFMYGYGFGGWVAVPWYQPHMLAWLDMGGVYAMPGIRGGGEYGEEWRKAGILLNRQNAIDDYVAAAEWLVKEGYTSSKKIVANGWSASGSLAATAVMQRPELFGVGMIGIPTLDMLRYREHTPFKNWTRGFGSPDIPEEFDALYAYSPYHNIKKGKCYPPMLITVGEKDQVAPPFHGYKFVAAMQYNQPCNEPVLLKTIWSAGHSFGVSSQQTYETQAQELAFLSKVLDINISENF</sequence>
<dbReference type="InterPro" id="IPR029058">
    <property type="entry name" value="AB_hydrolase_fold"/>
</dbReference>
<proteinExistence type="predicted"/>
<dbReference type="EMBL" id="JAUJEA010000002">
    <property type="protein sequence ID" value="MDN5201049.1"/>
    <property type="molecule type" value="Genomic_DNA"/>
</dbReference>
<evidence type="ECO:0000256" key="5">
    <source>
        <dbReference type="ARBA" id="ARBA00022825"/>
    </source>
</evidence>